<proteinExistence type="predicted"/>
<protein>
    <submittedName>
        <fullName evidence="2">Uncharacterized protein</fullName>
    </submittedName>
</protein>
<evidence type="ECO:0000313" key="2">
    <source>
        <dbReference type="EMBL" id="WOO84204.1"/>
    </source>
</evidence>
<keyword evidence="3" id="KW-1185">Reference proteome</keyword>
<dbReference type="Proteomes" id="UP000827549">
    <property type="component" value="Chromosome 5"/>
</dbReference>
<accession>A0AAF0YHS8</accession>
<feature type="region of interest" description="Disordered" evidence="1">
    <location>
        <begin position="111"/>
        <end position="139"/>
    </location>
</feature>
<dbReference type="RefSeq" id="XP_062630230.1">
    <property type="nucleotide sequence ID" value="XM_062774246.1"/>
</dbReference>
<evidence type="ECO:0000256" key="1">
    <source>
        <dbReference type="SAM" id="MobiDB-lite"/>
    </source>
</evidence>
<sequence length="194" mass="20716">MAVNIMLPLLLAGEPSRRAYLPRPASQDLLRRLESGSVGPLKAETLLGKHVTSLGEDGEPLSTIANELEYMEMRIDPSLAPAFIAAREEHALGESEALGRRGLVHQATKSLEASRKRRADQRAPPAYVGDGGAPAGPAPDAATTRLLAQLRAAEDARRAAVDMYLAVEAERALLEARVREAEGRLAACTCSASR</sequence>
<evidence type="ECO:0000313" key="3">
    <source>
        <dbReference type="Proteomes" id="UP000827549"/>
    </source>
</evidence>
<dbReference type="AlphaFoldDB" id="A0AAF0YHS8"/>
<name>A0AAF0YHS8_9TREE</name>
<organism evidence="2 3">
    <name type="scientific">Vanrija pseudolonga</name>
    <dbReference type="NCBI Taxonomy" id="143232"/>
    <lineage>
        <taxon>Eukaryota</taxon>
        <taxon>Fungi</taxon>
        <taxon>Dikarya</taxon>
        <taxon>Basidiomycota</taxon>
        <taxon>Agaricomycotina</taxon>
        <taxon>Tremellomycetes</taxon>
        <taxon>Trichosporonales</taxon>
        <taxon>Trichosporonaceae</taxon>
        <taxon>Vanrija</taxon>
    </lineage>
</organism>
<dbReference type="EMBL" id="CP086718">
    <property type="protein sequence ID" value="WOO84204.1"/>
    <property type="molecule type" value="Genomic_DNA"/>
</dbReference>
<reference evidence="2" key="1">
    <citation type="submission" date="2023-10" db="EMBL/GenBank/DDBJ databases">
        <authorList>
            <person name="Noh H."/>
        </authorList>
    </citation>
    <scope>NUCLEOTIDE SEQUENCE</scope>
    <source>
        <strain evidence="2">DUCC4014</strain>
    </source>
</reference>
<gene>
    <name evidence="2" type="ORF">LOC62_05G007725</name>
</gene>
<dbReference type="GeneID" id="87810897"/>